<dbReference type="Pfam" id="PF00440">
    <property type="entry name" value="TetR_N"/>
    <property type="match status" value="1"/>
</dbReference>
<dbReference type="GO" id="GO:0003677">
    <property type="term" value="F:DNA binding"/>
    <property type="evidence" value="ECO:0007669"/>
    <property type="project" value="UniProtKB-UniRule"/>
</dbReference>
<name>A0A7M2WWU5_9BACT</name>
<keyword evidence="7" id="KW-1185">Reference proteome</keyword>
<dbReference type="SUPFAM" id="SSF46689">
    <property type="entry name" value="Homeodomain-like"/>
    <property type="match status" value="1"/>
</dbReference>
<accession>A0A7M2WWU5</accession>
<feature type="DNA-binding region" description="H-T-H motif" evidence="4">
    <location>
        <begin position="28"/>
        <end position="47"/>
    </location>
</feature>
<dbReference type="KEGG" id="hbs:IPV69_26370"/>
<evidence type="ECO:0000256" key="1">
    <source>
        <dbReference type="ARBA" id="ARBA00023015"/>
    </source>
</evidence>
<gene>
    <name evidence="6" type="ORF">IPV69_26370</name>
</gene>
<dbReference type="PANTHER" id="PTHR47506">
    <property type="entry name" value="TRANSCRIPTIONAL REGULATORY PROTEIN"/>
    <property type="match status" value="1"/>
</dbReference>
<dbReference type="InterPro" id="IPR036271">
    <property type="entry name" value="Tet_transcr_reg_TetR-rel_C_sf"/>
</dbReference>
<evidence type="ECO:0000313" key="6">
    <source>
        <dbReference type="EMBL" id="QOV89672.1"/>
    </source>
</evidence>
<protein>
    <submittedName>
        <fullName evidence="6">TetR/AcrR family transcriptional regulator</fullName>
    </submittedName>
</protein>
<dbReference type="PRINTS" id="PR00455">
    <property type="entry name" value="HTHTETR"/>
</dbReference>
<dbReference type="SUPFAM" id="SSF48498">
    <property type="entry name" value="Tetracyclin repressor-like, C-terminal domain"/>
    <property type="match status" value="1"/>
</dbReference>
<feature type="domain" description="HTH tetR-type" evidence="5">
    <location>
        <begin position="5"/>
        <end position="65"/>
    </location>
</feature>
<keyword evidence="3" id="KW-0804">Transcription</keyword>
<dbReference type="Proteomes" id="UP000593765">
    <property type="component" value="Chromosome"/>
</dbReference>
<evidence type="ECO:0000259" key="5">
    <source>
        <dbReference type="PROSITE" id="PS50977"/>
    </source>
</evidence>
<dbReference type="AlphaFoldDB" id="A0A7M2WWU5"/>
<dbReference type="EMBL" id="CP063458">
    <property type="protein sequence ID" value="QOV89672.1"/>
    <property type="molecule type" value="Genomic_DNA"/>
</dbReference>
<evidence type="ECO:0000256" key="4">
    <source>
        <dbReference type="PROSITE-ProRule" id="PRU00335"/>
    </source>
</evidence>
<dbReference type="PROSITE" id="PS50977">
    <property type="entry name" value="HTH_TETR_2"/>
    <property type="match status" value="1"/>
</dbReference>
<keyword evidence="2 4" id="KW-0238">DNA-binding</keyword>
<dbReference type="Gene3D" id="1.10.357.10">
    <property type="entry name" value="Tetracycline Repressor, domain 2"/>
    <property type="match status" value="1"/>
</dbReference>
<dbReference type="InterPro" id="IPR001647">
    <property type="entry name" value="HTH_TetR"/>
</dbReference>
<evidence type="ECO:0000313" key="7">
    <source>
        <dbReference type="Proteomes" id="UP000593765"/>
    </source>
</evidence>
<sequence length="209" mass="23386">MELRSPRQTEILDVAQRLVQMRGYNGFSFGDLAEAIGVKSAAIHYHFPTKTDLVRSLMSRYRERLHLSLAKIDEQALSPRHALERFIQLFQATLRPNNCMCLCGMLATELTVLPSPLQEDVRAFFNDNEAWLARVLGEGRKAKVLEFEGSSAAAARCVYSALHGAMLSAHAFDDPSRLTTTGRWLLDALLPPEMDALLVQVQARGRSED</sequence>
<organism evidence="6 7">
    <name type="scientific">Humisphaera borealis</name>
    <dbReference type="NCBI Taxonomy" id="2807512"/>
    <lineage>
        <taxon>Bacteria</taxon>
        <taxon>Pseudomonadati</taxon>
        <taxon>Planctomycetota</taxon>
        <taxon>Phycisphaerae</taxon>
        <taxon>Tepidisphaerales</taxon>
        <taxon>Tepidisphaeraceae</taxon>
        <taxon>Humisphaera</taxon>
    </lineage>
</organism>
<reference evidence="6 7" key="1">
    <citation type="submission" date="2020-10" db="EMBL/GenBank/DDBJ databases">
        <title>Wide distribution of Phycisphaera-like planctomycetes from WD2101 soil group in peatlands and genome analysis of the first cultivated representative.</title>
        <authorList>
            <person name="Dedysh S.N."/>
            <person name="Beletsky A.V."/>
            <person name="Ivanova A."/>
            <person name="Kulichevskaya I.S."/>
            <person name="Suzina N.E."/>
            <person name="Philippov D.A."/>
            <person name="Rakitin A.L."/>
            <person name="Mardanov A.V."/>
            <person name="Ravin N.V."/>
        </authorList>
    </citation>
    <scope>NUCLEOTIDE SEQUENCE [LARGE SCALE GENOMIC DNA]</scope>
    <source>
        <strain evidence="6 7">M1803</strain>
    </source>
</reference>
<evidence type="ECO:0000256" key="2">
    <source>
        <dbReference type="ARBA" id="ARBA00023125"/>
    </source>
</evidence>
<dbReference type="PANTHER" id="PTHR47506:SF1">
    <property type="entry name" value="HTH-TYPE TRANSCRIPTIONAL REGULATOR YJDC"/>
    <property type="match status" value="1"/>
</dbReference>
<proteinExistence type="predicted"/>
<evidence type="ECO:0000256" key="3">
    <source>
        <dbReference type="ARBA" id="ARBA00023163"/>
    </source>
</evidence>
<dbReference type="RefSeq" id="WP_206292724.1">
    <property type="nucleotide sequence ID" value="NZ_CP063458.1"/>
</dbReference>
<keyword evidence="1" id="KW-0805">Transcription regulation</keyword>
<dbReference type="InterPro" id="IPR009057">
    <property type="entry name" value="Homeodomain-like_sf"/>
</dbReference>